<sequence>MNEEKLMNQSQLAESVAEKIPYTFHDCFLVKPLDKIMVKKEVTELPNNKPVKDADGVEAVEGTPKTEVKEVESDYQQGVVIKIPVTYKETGNNSTLMNIKIGDVILYKQTRTMSFDLLKDSRLIRYFDIVAVKND</sequence>
<proteinExistence type="predicted"/>
<name>A0A7M1RUZ7_9CAUD</name>
<reference evidence="1 2" key="1">
    <citation type="submission" date="2020-07" db="EMBL/GenBank/DDBJ databases">
        <title>Taxonomic proposal: Crassvirales, a new order of highly abundant and diverse bacterial viruses.</title>
        <authorList>
            <person name="Shkoporov A.N."/>
            <person name="Stockdale S.R."/>
            <person name="Guerin E."/>
            <person name="Ross R.P."/>
            <person name="Hill C."/>
        </authorList>
    </citation>
    <scope>NUCLEOTIDE SEQUENCE [LARGE SCALE GENOMIC DNA]</scope>
</reference>
<evidence type="ECO:0000313" key="2">
    <source>
        <dbReference type="Proteomes" id="UP000594129"/>
    </source>
</evidence>
<organism evidence="1 2">
    <name type="scientific">uncultured phage cr131_1</name>
    <dbReference type="NCBI Taxonomy" id="2772093"/>
    <lineage>
        <taxon>Viruses</taxon>
        <taxon>Duplodnaviria</taxon>
        <taxon>Heunggongvirae</taxon>
        <taxon>Uroviricota</taxon>
        <taxon>Caudoviricetes</taxon>
        <taxon>Crassvirales</taxon>
        <taxon>Suoliviridae</taxon>
        <taxon>Oafivirinae</taxon>
        <taxon>Cacepaovirus</taxon>
        <taxon>Cacepaovirus simiae</taxon>
    </lineage>
</organism>
<dbReference type="GeneID" id="65131870"/>
<dbReference type="Proteomes" id="UP000594129">
    <property type="component" value="Segment"/>
</dbReference>
<protein>
    <submittedName>
        <fullName evidence="1">Chaperonin</fullName>
    </submittedName>
</protein>
<keyword evidence="2" id="KW-1185">Reference proteome</keyword>
<dbReference type="EMBL" id="MT774409">
    <property type="protein sequence ID" value="QOR57711.1"/>
    <property type="molecule type" value="Genomic_DNA"/>
</dbReference>
<dbReference type="RefSeq" id="YP_010113351.1">
    <property type="nucleotide sequence ID" value="NC_055902.1"/>
</dbReference>
<accession>A0A7M1RUZ7</accession>
<dbReference type="KEGG" id="vg:65131870"/>
<evidence type="ECO:0000313" key="1">
    <source>
        <dbReference type="EMBL" id="QOR57711.1"/>
    </source>
</evidence>